<protein>
    <recommendedName>
        <fullName evidence="1">Cyclic nucleotide-binding domain-containing protein</fullName>
    </recommendedName>
</protein>
<dbReference type="KEGG" id="msea:METESE_18300"/>
<dbReference type="InterPro" id="IPR018490">
    <property type="entry name" value="cNMP-bd_dom_sf"/>
</dbReference>
<dbReference type="Proteomes" id="UP001228113">
    <property type="component" value="Chromosome"/>
</dbReference>
<sequence length="257" mass="27686">MPEPFDPQASPIPLPPDVEAFLRTQPGIEPLAYRDGEFLVREGDAARDLFVLVDGALVVERAPLPPATAPVVVACLTSEEGLAIVGEMAHLGTQRRSASVRSSGFSRVLRLEPAHLDAILDACPALTRVICRQFSRRLRETLEALSAFQARFALDPARRMAQDGEVLYRAGEAAGGLHQLLAGAVRLEGPGGVRTVTPEHLPGGLLDLAPYLREGPRPDTAVVDGMAFLSCFAPGDRETVVRCFPREALLTLRPDRA</sequence>
<dbReference type="InterPro" id="IPR014710">
    <property type="entry name" value="RmlC-like_jellyroll"/>
</dbReference>
<evidence type="ECO:0000313" key="3">
    <source>
        <dbReference type="Proteomes" id="UP001228113"/>
    </source>
</evidence>
<organism evidence="2 3">
    <name type="scientific">Mesoterricola sediminis</name>
    <dbReference type="NCBI Taxonomy" id="2927980"/>
    <lineage>
        <taxon>Bacteria</taxon>
        <taxon>Pseudomonadati</taxon>
        <taxon>Acidobacteriota</taxon>
        <taxon>Holophagae</taxon>
        <taxon>Holophagales</taxon>
        <taxon>Holophagaceae</taxon>
        <taxon>Mesoterricola</taxon>
    </lineage>
</organism>
<keyword evidence="3" id="KW-1185">Reference proteome</keyword>
<dbReference type="PROSITE" id="PS50042">
    <property type="entry name" value="CNMP_BINDING_3"/>
    <property type="match status" value="1"/>
</dbReference>
<dbReference type="Gene3D" id="2.60.120.10">
    <property type="entry name" value="Jelly Rolls"/>
    <property type="match status" value="1"/>
</dbReference>
<dbReference type="AlphaFoldDB" id="A0AA48GSN7"/>
<name>A0AA48GSN7_9BACT</name>
<dbReference type="PROSITE" id="PS00888">
    <property type="entry name" value="CNMP_BINDING_1"/>
    <property type="match status" value="1"/>
</dbReference>
<dbReference type="CDD" id="cd00038">
    <property type="entry name" value="CAP_ED"/>
    <property type="match status" value="2"/>
</dbReference>
<dbReference type="RefSeq" id="WP_316411555.1">
    <property type="nucleotide sequence ID" value="NZ_AP027081.1"/>
</dbReference>
<reference evidence="2" key="1">
    <citation type="journal article" date="2023" name="Int. J. Syst. Evol. Microbiol.">
        <title>Mesoterricola silvestris gen. nov., sp. nov., Mesoterricola sediminis sp. nov., Geothrix oryzae sp. nov., Geothrix edaphica sp. nov., Geothrix rubra sp. nov., and Geothrix limicola sp. nov., six novel members of Acidobacteriota isolated from soils.</title>
        <authorList>
            <person name="Itoh H."/>
            <person name="Sugisawa Y."/>
            <person name="Mise K."/>
            <person name="Xu Z."/>
            <person name="Kuniyasu M."/>
            <person name="Ushijima N."/>
            <person name="Kawano K."/>
            <person name="Kobayashi E."/>
            <person name="Shiratori Y."/>
            <person name="Masuda Y."/>
            <person name="Senoo K."/>
        </authorList>
    </citation>
    <scope>NUCLEOTIDE SEQUENCE</scope>
    <source>
        <strain evidence="2">W786</strain>
    </source>
</reference>
<dbReference type="InterPro" id="IPR000595">
    <property type="entry name" value="cNMP-bd_dom"/>
</dbReference>
<feature type="domain" description="Cyclic nucleotide-binding" evidence="1">
    <location>
        <begin position="28"/>
        <end position="137"/>
    </location>
</feature>
<evidence type="ECO:0000259" key="1">
    <source>
        <dbReference type="PROSITE" id="PS50042"/>
    </source>
</evidence>
<dbReference type="EMBL" id="AP027081">
    <property type="protein sequence ID" value="BDU76872.1"/>
    <property type="molecule type" value="Genomic_DNA"/>
</dbReference>
<proteinExistence type="predicted"/>
<gene>
    <name evidence="2" type="ORF">METESE_18300</name>
</gene>
<dbReference type="Pfam" id="PF00027">
    <property type="entry name" value="cNMP_binding"/>
    <property type="match status" value="1"/>
</dbReference>
<evidence type="ECO:0000313" key="2">
    <source>
        <dbReference type="EMBL" id="BDU76872.1"/>
    </source>
</evidence>
<accession>A0AA48GSN7</accession>
<dbReference type="InterPro" id="IPR018488">
    <property type="entry name" value="cNMP-bd_CS"/>
</dbReference>
<dbReference type="SUPFAM" id="SSF51206">
    <property type="entry name" value="cAMP-binding domain-like"/>
    <property type="match status" value="2"/>
</dbReference>